<comment type="caution">
    <text evidence="2">The sequence shown here is derived from an EMBL/GenBank/DDBJ whole genome shotgun (WGS) entry which is preliminary data.</text>
</comment>
<dbReference type="AlphaFoldDB" id="A0A6N8I207"/>
<feature type="transmembrane region" description="Helical" evidence="1">
    <location>
        <begin position="449"/>
        <end position="467"/>
    </location>
</feature>
<organism evidence="2 3">
    <name type="scientific">Caproicibacter fermentans</name>
    <dbReference type="NCBI Taxonomy" id="2576756"/>
    <lineage>
        <taxon>Bacteria</taxon>
        <taxon>Bacillati</taxon>
        <taxon>Bacillota</taxon>
        <taxon>Clostridia</taxon>
        <taxon>Eubacteriales</taxon>
        <taxon>Acutalibacteraceae</taxon>
        <taxon>Caproicibacter</taxon>
    </lineage>
</organism>
<reference evidence="2 3" key="1">
    <citation type="submission" date="2019-09" db="EMBL/GenBank/DDBJ databases">
        <title>Genome sequence of Clostridium sp. EA1.</title>
        <authorList>
            <person name="Poehlein A."/>
            <person name="Bengelsdorf F.R."/>
            <person name="Daniel R."/>
        </authorList>
    </citation>
    <scope>NUCLEOTIDE SEQUENCE [LARGE SCALE GENOMIC DNA]</scope>
    <source>
        <strain evidence="2 3">EA1</strain>
    </source>
</reference>
<feature type="transmembrane region" description="Helical" evidence="1">
    <location>
        <begin position="274"/>
        <end position="295"/>
    </location>
</feature>
<keyword evidence="1" id="KW-0472">Membrane</keyword>
<feature type="transmembrane region" description="Helical" evidence="1">
    <location>
        <begin position="510"/>
        <end position="531"/>
    </location>
</feature>
<dbReference type="OrthoDB" id="2659138at2"/>
<protein>
    <submittedName>
        <fullName evidence="2">Uncharacterized protein</fullName>
    </submittedName>
</protein>
<dbReference type="Proteomes" id="UP000469440">
    <property type="component" value="Unassembled WGS sequence"/>
</dbReference>
<dbReference type="RefSeq" id="WP_156990859.1">
    <property type="nucleotide sequence ID" value="NZ_VWXL01000073.1"/>
</dbReference>
<keyword evidence="1" id="KW-0812">Transmembrane</keyword>
<accession>A0A6N8I207</accession>
<feature type="transmembrane region" description="Helical" evidence="1">
    <location>
        <begin position="77"/>
        <end position="97"/>
    </location>
</feature>
<feature type="transmembrane region" description="Helical" evidence="1">
    <location>
        <begin position="148"/>
        <end position="172"/>
    </location>
</feature>
<dbReference type="EMBL" id="VWXL01000073">
    <property type="protein sequence ID" value="MVB11770.1"/>
    <property type="molecule type" value="Genomic_DNA"/>
</dbReference>
<evidence type="ECO:0000256" key="1">
    <source>
        <dbReference type="SAM" id="Phobius"/>
    </source>
</evidence>
<feature type="transmembrane region" description="Helical" evidence="1">
    <location>
        <begin position="216"/>
        <end position="235"/>
    </location>
</feature>
<keyword evidence="3" id="KW-1185">Reference proteome</keyword>
<feature type="transmembrane region" description="Helical" evidence="1">
    <location>
        <begin position="473"/>
        <end position="490"/>
    </location>
</feature>
<proteinExistence type="predicted"/>
<sequence>MRTIHRLEPHGTEKMKDFRSLKFLDRMRPVFEAFGVEYPVMRKIIRIKLVMDGRRVPTVIGSGRSEEEGSSSYRSSLLAYGLIGLFIGLMMIVPMPLFLQMNIVLGMLLFMIMTTMISDFSSVLLDLKDKSILLTRPVNLRTLNAAKLVHIVIYLLSITAAMSGVSLVAGLIRHGVWFFLLFLFELILICGFVILFTSILYFIILHFFSGEKLKDIINYFQIALSVFMTVGYQLIGRLFDFKDLHFTPLWWNFLLPSAWFAAPFSLLVDHDFNIYYFLLTAAGIVISVAAIILYLKVAAPVFEKNLQKLNNSAERGHAMKKHSLQQTVSNVICRSRLERVFFTFSARMLKNERKLKLRLYPNITFAMIFPFIFLLNFLSGGRSFAQALAEIKGGDYFLFLYLSAMLLAPMIVMLGMSENYKGSWIYRVMPIGSPGEILKGAAKAFIYKYIFPVFFFAGLIFTAIYGVEIIPDIILIFLNTLILMLLISGFSKKELPFCKDFQYTQNGSNLGLMILSMALSGAFAGVHFMLLRFFSPGIYLFIALSIGLILILWHTAFKVTWREIAGNA</sequence>
<keyword evidence="1" id="KW-1133">Transmembrane helix</keyword>
<feature type="transmembrane region" description="Helical" evidence="1">
    <location>
        <begin position="103"/>
        <end position="127"/>
    </location>
</feature>
<feature type="transmembrane region" description="Helical" evidence="1">
    <location>
        <begin position="178"/>
        <end position="204"/>
    </location>
</feature>
<feature type="transmembrane region" description="Helical" evidence="1">
    <location>
        <begin position="537"/>
        <end position="557"/>
    </location>
</feature>
<evidence type="ECO:0000313" key="3">
    <source>
        <dbReference type="Proteomes" id="UP000469440"/>
    </source>
</evidence>
<feature type="transmembrane region" description="Helical" evidence="1">
    <location>
        <begin position="398"/>
        <end position="417"/>
    </location>
</feature>
<feature type="transmembrane region" description="Helical" evidence="1">
    <location>
        <begin position="357"/>
        <end position="378"/>
    </location>
</feature>
<gene>
    <name evidence="2" type="ORF">CAFE_24950</name>
</gene>
<evidence type="ECO:0000313" key="2">
    <source>
        <dbReference type="EMBL" id="MVB11770.1"/>
    </source>
</evidence>
<name>A0A6N8I207_9FIRM</name>